<dbReference type="KEGG" id="sfk:KY5_8011"/>
<evidence type="ECO:0000256" key="1">
    <source>
        <dbReference type="ARBA" id="ARBA00008954"/>
    </source>
</evidence>
<sequence>MPTFPAAPIPGQDRTAQWVRADRDRLIHPNLPSGRTDRTVIVEGRGCHVRDSRGRRYLDAAAVLGMMQVGHGREEIVSAATAQLGTLECFHLWESMSNDKAIELAVRLTDLAPAGLDRAFFTSGGAEGNEIALRMARFFHYRRQQPERTWILSRRTAYHGIAYGAGSVSGLPVYHEGFGPQLPHVHHLTAPDPYQNSAYDGEDVTEFCLRELRETIERIGPDRIAAMIGEPVMSVGGAVVPPPDYWPRVAELLRSHGILLIFDEVVTAYGRTGHWFAAEHFGVRPDLLVTAKGITSGYVPHGAVLVTEEVAAAVTGSTGFPIGFTYTGHPTACAVALANLDIIEREKLLDNATTTGGHLADRLATLTDLPVVGDVRQIGLMLGIELVADKESRAQLPTGTAPVAQALREDAGIILRGNPRSLLINPPLVMDRATADELADGLHTVLARVEPDGRVRP</sequence>
<dbReference type="InterPro" id="IPR015421">
    <property type="entry name" value="PyrdxlP-dep_Trfase_major"/>
</dbReference>
<dbReference type="EMBL" id="CP022685">
    <property type="protein sequence ID" value="ATL33029.1"/>
    <property type="molecule type" value="Genomic_DNA"/>
</dbReference>
<evidence type="ECO:0000256" key="3">
    <source>
        <dbReference type="ARBA" id="ARBA00022679"/>
    </source>
</evidence>
<dbReference type="CDD" id="cd00610">
    <property type="entry name" value="OAT_like"/>
    <property type="match status" value="1"/>
</dbReference>
<dbReference type="AlphaFoldDB" id="A0A291QMU6"/>
<evidence type="ECO:0000313" key="6">
    <source>
        <dbReference type="EMBL" id="ATL33029.1"/>
    </source>
</evidence>
<keyword evidence="2 6" id="KW-0032">Aminotransferase</keyword>
<keyword evidence="7" id="KW-1185">Reference proteome</keyword>
<proteinExistence type="inferred from homology"/>
<dbReference type="GO" id="GO:0030170">
    <property type="term" value="F:pyridoxal phosphate binding"/>
    <property type="evidence" value="ECO:0007669"/>
    <property type="project" value="InterPro"/>
</dbReference>
<accession>A0A291QMU6</accession>
<dbReference type="EC" id="2.6.1.62" evidence="6"/>
<dbReference type="PROSITE" id="PS00600">
    <property type="entry name" value="AA_TRANSFER_CLASS_3"/>
    <property type="match status" value="1"/>
</dbReference>
<reference evidence="6 7" key="1">
    <citation type="submission" date="2017-08" db="EMBL/GenBank/DDBJ databases">
        <title>Complete Genome Sequence of Streptomyces formicae KY5, the formicamycin producer.</title>
        <authorList>
            <person name="Holmes N.A."/>
            <person name="Devine R."/>
            <person name="Qin Z."/>
            <person name="Seipke R.F."/>
            <person name="Wilkinson B."/>
            <person name="Hutchings M.I."/>
        </authorList>
    </citation>
    <scope>NUCLEOTIDE SEQUENCE [LARGE SCALE GENOMIC DNA]</scope>
    <source>
        <strain evidence="6 7">KY5</strain>
    </source>
</reference>
<gene>
    <name evidence="6" type="ORF">KY5_8011</name>
</gene>
<dbReference type="FunFam" id="3.40.640.10:FF:000014">
    <property type="entry name" value="Adenosylmethionine-8-amino-7-oxononanoate aminotransferase, probable"/>
    <property type="match status" value="1"/>
</dbReference>
<dbReference type="SUPFAM" id="SSF53383">
    <property type="entry name" value="PLP-dependent transferases"/>
    <property type="match status" value="1"/>
</dbReference>
<dbReference type="Gene3D" id="3.40.640.10">
    <property type="entry name" value="Type I PLP-dependent aspartate aminotransferase-like (Major domain)"/>
    <property type="match status" value="1"/>
</dbReference>
<dbReference type="RefSeq" id="WP_098246864.1">
    <property type="nucleotide sequence ID" value="NZ_CP022685.1"/>
</dbReference>
<dbReference type="GO" id="GO:0004015">
    <property type="term" value="F:adenosylmethionine-8-amino-7-oxononanoate transaminase activity"/>
    <property type="evidence" value="ECO:0007669"/>
    <property type="project" value="UniProtKB-EC"/>
</dbReference>
<evidence type="ECO:0000256" key="4">
    <source>
        <dbReference type="ARBA" id="ARBA00022898"/>
    </source>
</evidence>
<keyword evidence="3 6" id="KW-0808">Transferase</keyword>
<dbReference type="InterPro" id="IPR015422">
    <property type="entry name" value="PyrdxlP-dep_Trfase_small"/>
</dbReference>
<dbReference type="Proteomes" id="UP000221011">
    <property type="component" value="Chromosome"/>
</dbReference>
<dbReference type="PANTHER" id="PTHR43094:SF1">
    <property type="entry name" value="AMINOTRANSFERASE CLASS-III"/>
    <property type="match status" value="1"/>
</dbReference>
<evidence type="ECO:0000256" key="5">
    <source>
        <dbReference type="RuleBase" id="RU003560"/>
    </source>
</evidence>
<evidence type="ECO:0000313" key="7">
    <source>
        <dbReference type="Proteomes" id="UP000221011"/>
    </source>
</evidence>
<comment type="similarity">
    <text evidence="1 5">Belongs to the class-III pyridoxal-phosphate-dependent aminotransferase family.</text>
</comment>
<name>A0A291QMU6_9ACTN</name>
<dbReference type="InterPro" id="IPR005814">
    <property type="entry name" value="Aminotrans_3"/>
</dbReference>
<dbReference type="PIRSF" id="PIRSF000521">
    <property type="entry name" value="Transaminase_4ab_Lys_Orn"/>
    <property type="match status" value="1"/>
</dbReference>
<dbReference type="InterPro" id="IPR049704">
    <property type="entry name" value="Aminotrans_3_PPA_site"/>
</dbReference>
<evidence type="ECO:0000256" key="2">
    <source>
        <dbReference type="ARBA" id="ARBA00022576"/>
    </source>
</evidence>
<keyword evidence="4 5" id="KW-0663">Pyridoxal phosphate</keyword>
<dbReference type="PANTHER" id="PTHR43094">
    <property type="entry name" value="AMINOTRANSFERASE"/>
    <property type="match status" value="1"/>
</dbReference>
<protein>
    <submittedName>
        <fullName evidence="6">Adenosylmethionine-8-amino-7-oxononanoate aminotransferase</fullName>
        <ecNumber evidence="6">2.6.1.62</ecNumber>
    </submittedName>
</protein>
<dbReference type="Pfam" id="PF00202">
    <property type="entry name" value="Aminotran_3"/>
    <property type="match status" value="1"/>
</dbReference>
<dbReference type="Gene3D" id="3.90.1150.10">
    <property type="entry name" value="Aspartate Aminotransferase, domain 1"/>
    <property type="match status" value="1"/>
</dbReference>
<organism evidence="6 7">
    <name type="scientific">Streptomyces formicae</name>
    <dbReference type="NCBI Taxonomy" id="1616117"/>
    <lineage>
        <taxon>Bacteria</taxon>
        <taxon>Bacillati</taxon>
        <taxon>Actinomycetota</taxon>
        <taxon>Actinomycetes</taxon>
        <taxon>Kitasatosporales</taxon>
        <taxon>Streptomycetaceae</taxon>
        <taxon>Streptomyces</taxon>
    </lineage>
</organism>
<dbReference type="InterPro" id="IPR015424">
    <property type="entry name" value="PyrdxlP-dep_Trfase"/>
</dbReference>